<dbReference type="Pfam" id="PF03807">
    <property type="entry name" value="F420_oxidored"/>
    <property type="match status" value="1"/>
</dbReference>
<evidence type="ECO:0000313" key="2">
    <source>
        <dbReference type="EMBL" id="MCG9965313.1"/>
    </source>
</evidence>
<dbReference type="PANTHER" id="PTHR48079:SF6">
    <property type="entry name" value="NAD(P)-BINDING DOMAIN-CONTAINING PROTEIN-RELATED"/>
    <property type="match status" value="1"/>
</dbReference>
<dbReference type="InterPro" id="IPR051783">
    <property type="entry name" value="NAD(P)-dependent_oxidoreduct"/>
</dbReference>
<proteinExistence type="predicted"/>
<organism evidence="2 3">
    <name type="scientific">Shewanella cutis</name>
    <dbReference type="NCBI Taxonomy" id="2766780"/>
    <lineage>
        <taxon>Bacteria</taxon>
        <taxon>Pseudomonadati</taxon>
        <taxon>Pseudomonadota</taxon>
        <taxon>Gammaproteobacteria</taxon>
        <taxon>Alteromonadales</taxon>
        <taxon>Shewanellaceae</taxon>
        <taxon>Shewanella</taxon>
    </lineage>
</organism>
<name>A0ABS9QY66_9GAMM</name>
<evidence type="ECO:0000313" key="3">
    <source>
        <dbReference type="Proteomes" id="UP000829384"/>
    </source>
</evidence>
<protein>
    <submittedName>
        <fullName evidence="2">SDR family oxidoreductase</fullName>
    </submittedName>
</protein>
<gene>
    <name evidence="2" type="ORF">H9J30_15520</name>
</gene>
<dbReference type="EMBL" id="JACSDI010000013">
    <property type="protein sequence ID" value="MCG9965313.1"/>
    <property type="molecule type" value="Genomic_DNA"/>
</dbReference>
<dbReference type="InterPro" id="IPR036291">
    <property type="entry name" value="NAD(P)-bd_dom_sf"/>
</dbReference>
<dbReference type="SUPFAM" id="SSF51735">
    <property type="entry name" value="NAD(P)-binding Rossmann-fold domains"/>
    <property type="match status" value="1"/>
</dbReference>
<reference evidence="2 3" key="1">
    <citation type="submission" date="2020-08" db="EMBL/GenBank/DDBJ databases">
        <title>Whole genome sequence of Shewanella sp strain PS-2.</title>
        <authorList>
            <person name="Das S.K."/>
        </authorList>
    </citation>
    <scope>NUCLEOTIDE SEQUENCE [LARGE SCALE GENOMIC DNA]</scope>
    <source>
        <strain evidence="2 3">PS-2</strain>
    </source>
</reference>
<dbReference type="CDD" id="cd05266">
    <property type="entry name" value="SDR_a4"/>
    <property type="match status" value="1"/>
</dbReference>
<feature type="domain" description="Pyrroline-5-carboxylate reductase catalytic N-terminal" evidence="1">
    <location>
        <begin position="11"/>
        <end position="87"/>
    </location>
</feature>
<accession>A0ABS9QY66</accession>
<dbReference type="InterPro" id="IPR028939">
    <property type="entry name" value="P5C_Rdtase_cat_N"/>
</dbReference>
<dbReference type="Proteomes" id="UP000829384">
    <property type="component" value="Unassembled WGS sequence"/>
</dbReference>
<evidence type="ECO:0000259" key="1">
    <source>
        <dbReference type="Pfam" id="PF03807"/>
    </source>
</evidence>
<dbReference type="PANTHER" id="PTHR48079">
    <property type="entry name" value="PROTEIN YEEZ"/>
    <property type="match status" value="1"/>
</dbReference>
<keyword evidence="3" id="KW-1185">Reference proteome</keyword>
<sequence>MERTEANKKSVAVVGCGWFGFALAKQLVQAGYRVTGTKRQCEDLPVLTQSGIGAFQLQLGVEAQIVPDAQLLQALFQTDFLVVNIPPRLKHGNTAYLKELKQLIELTQGWQYQGIVFISSTGVYPSLDKSMTEADALADSPSAQVLLDAEALFAHQSNTCIVRFAGLVGPKRHPGRFFAGKTDVAGGNVAVNLVHLQDCVDAVRGIIEAKVRGEKLAPIYNLCASEHPNRRDFYTAAAESLGLTAPQFNAQTQPSKVILGDAIVRELGFHYRFSSPFAMLAAC</sequence>
<comment type="caution">
    <text evidence="2">The sequence shown here is derived from an EMBL/GenBank/DDBJ whole genome shotgun (WGS) entry which is preliminary data.</text>
</comment>
<dbReference type="Gene3D" id="3.40.50.720">
    <property type="entry name" value="NAD(P)-binding Rossmann-like Domain"/>
    <property type="match status" value="1"/>
</dbReference>
<dbReference type="RefSeq" id="WP_240131815.1">
    <property type="nucleotide sequence ID" value="NZ_JACSDI010000013.1"/>
</dbReference>